<reference evidence="4" key="3">
    <citation type="submission" date="2025-04" db="UniProtKB">
        <authorList>
            <consortium name="RefSeq"/>
        </authorList>
    </citation>
    <scope>IDENTIFICATION</scope>
    <source>
        <strain evidence="4">CBS 781.70</strain>
    </source>
</reference>
<reference evidence="4" key="2">
    <citation type="submission" date="2020-04" db="EMBL/GenBank/DDBJ databases">
        <authorList>
            <consortium name="NCBI Genome Project"/>
        </authorList>
    </citation>
    <scope>NUCLEOTIDE SEQUENCE</scope>
    <source>
        <strain evidence="4">CBS 781.70</strain>
    </source>
</reference>
<dbReference type="AlphaFoldDB" id="A0A6G1FZG9"/>
<accession>A0A6G1FZG9</accession>
<evidence type="ECO:0000313" key="3">
    <source>
        <dbReference type="Proteomes" id="UP000504638"/>
    </source>
</evidence>
<feature type="compositionally biased region" description="Low complexity" evidence="1">
    <location>
        <begin position="15"/>
        <end position="30"/>
    </location>
</feature>
<protein>
    <submittedName>
        <fullName evidence="2 4">Uncharacterized protein</fullName>
    </submittedName>
</protein>
<dbReference type="RefSeq" id="XP_033532824.1">
    <property type="nucleotide sequence ID" value="XM_033683136.1"/>
</dbReference>
<evidence type="ECO:0000256" key="1">
    <source>
        <dbReference type="SAM" id="MobiDB-lite"/>
    </source>
</evidence>
<proteinExistence type="predicted"/>
<name>A0A6G1FZG9_9PEZI</name>
<reference evidence="2 4" key="1">
    <citation type="submission" date="2020-01" db="EMBL/GenBank/DDBJ databases">
        <authorList>
            <consortium name="DOE Joint Genome Institute"/>
            <person name="Haridas S."/>
            <person name="Albert R."/>
            <person name="Binder M."/>
            <person name="Bloem J."/>
            <person name="Labutti K."/>
            <person name="Salamov A."/>
            <person name="Andreopoulos B."/>
            <person name="Baker S.E."/>
            <person name="Barry K."/>
            <person name="Bills G."/>
            <person name="Bluhm B.H."/>
            <person name="Cannon C."/>
            <person name="Castanera R."/>
            <person name="Culley D.E."/>
            <person name="Daum C."/>
            <person name="Ezra D."/>
            <person name="Gonzalez J.B."/>
            <person name="Henrissat B."/>
            <person name="Kuo A."/>
            <person name="Liang C."/>
            <person name="Lipzen A."/>
            <person name="Lutzoni F."/>
            <person name="Magnuson J."/>
            <person name="Mondo S."/>
            <person name="Nolan M."/>
            <person name="Ohm R."/>
            <person name="Pangilinan J."/>
            <person name="Park H.-J."/>
            <person name="Ramirez L."/>
            <person name="Alfaro M."/>
            <person name="Sun H."/>
            <person name="Tritt A."/>
            <person name="Yoshinaga Y."/>
            <person name="Zwiers L.-H."/>
            <person name="Turgeon B.G."/>
            <person name="Goodwin S.B."/>
            <person name="Spatafora J.W."/>
            <person name="Crous P.W."/>
            <person name="Grigoriev I.V."/>
        </authorList>
    </citation>
    <scope>NUCLEOTIDE SEQUENCE</scope>
    <source>
        <strain evidence="2 4">CBS 781.70</strain>
    </source>
</reference>
<organism evidence="2">
    <name type="scientific">Eremomyces bilateralis CBS 781.70</name>
    <dbReference type="NCBI Taxonomy" id="1392243"/>
    <lineage>
        <taxon>Eukaryota</taxon>
        <taxon>Fungi</taxon>
        <taxon>Dikarya</taxon>
        <taxon>Ascomycota</taxon>
        <taxon>Pezizomycotina</taxon>
        <taxon>Dothideomycetes</taxon>
        <taxon>Dothideomycetes incertae sedis</taxon>
        <taxon>Eremomycetales</taxon>
        <taxon>Eremomycetaceae</taxon>
        <taxon>Eremomyces</taxon>
    </lineage>
</organism>
<dbReference type="EMBL" id="ML975162">
    <property type="protein sequence ID" value="KAF1811193.1"/>
    <property type="molecule type" value="Genomic_DNA"/>
</dbReference>
<dbReference type="Proteomes" id="UP000504638">
    <property type="component" value="Unplaced"/>
</dbReference>
<keyword evidence="3" id="KW-1185">Reference proteome</keyword>
<gene>
    <name evidence="2 4" type="ORF">P152DRAFT_64215</name>
</gene>
<evidence type="ECO:0000313" key="4">
    <source>
        <dbReference type="RefSeq" id="XP_033532824.1"/>
    </source>
</evidence>
<dbReference type="GeneID" id="54423706"/>
<evidence type="ECO:0000313" key="2">
    <source>
        <dbReference type="EMBL" id="KAF1811193.1"/>
    </source>
</evidence>
<feature type="region of interest" description="Disordered" evidence="1">
    <location>
        <begin position="1"/>
        <end position="30"/>
    </location>
</feature>
<sequence length="150" mass="17177">MMFNWYPARSNPKTGPSRLPRGPSLSSNPLSTSDWWRSTFETKRGRRSRRNLGTEVCRYQNSNQKFNRMSVVTCRVAWSSSHQIERRPSAMSLLGRDVGVHVWGRYLILLLQTIRTTGDEVPCFRIVMSHIPCPICIPNDIGCDPTDAHN</sequence>